<dbReference type="GO" id="GO:0004722">
    <property type="term" value="F:protein serine/threonine phosphatase activity"/>
    <property type="evidence" value="ECO:0000318"/>
    <property type="project" value="GO_Central"/>
</dbReference>
<dbReference type="InterPro" id="IPR036457">
    <property type="entry name" value="PPM-type-like_dom_sf"/>
</dbReference>
<dbReference type="KEGG" id="nta:107766286"/>
<organism evidence="10 11">
    <name type="scientific">Nicotiana tabacum</name>
    <name type="common">Common tobacco</name>
    <dbReference type="NCBI Taxonomy" id="4097"/>
    <lineage>
        <taxon>Eukaryota</taxon>
        <taxon>Viridiplantae</taxon>
        <taxon>Streptophyta</taxon>
        <taxon>Embryophyta</taxon>
        <taxon>Tracheophyta</taxon>
        <taxon>Spermatophyta</taxon>
        <taxon>Magnoliopsida</taxon>
        <taxon>eudicotyledons</taxon>
        <taxon>Gunneridae</taxon>
        <taxon>Pentapetalae</taxon>
        <taxon>asterids</taxon>
        <taxon>lamiids</taxon>
        <taxon>Solanales</taxon>
        <taxon>Solanaceae</taxon>
        <taxon>Nicotianoideae</taxon>
        <taxon>Nicotianeae</taxon>
        <taxon>Nicotiana</taxon>
    </lineage>
</organism>
<dbReference type="CDD" id="cd00143">
    <property type="entry name" value="PP2Cc"/>
    <property type="match status" value="1"/>
</dbReference>
<dbReference type="InterPro" id="IPR001932">
    <property type="entry name" value="PPM-type_phosphatase-like_dom"/>
</dbReference>
<gene>
    <name evidence="11" type="primary">LOC107766286</name>
</gene>
<name>A0A1S3XKS9_TOBAC</name>
<dbReference type="Pfam" id="PF00481">
    <property type="entry name" value="PP2C"/>
    <property type="match status" value="1"/>
</dbReference>
<dbReference type="RefSeq" id="XP_016440523.2">
    <property type="nucleotide sequence ID" value="XM_016585037.2"/>
</dbReference>
<dbReference type="InterPro" id="IPR000222">
    <property type="entry name" value="PP2C_BS"/>
</dbReference>
<dbReference type="AlphaFoldDB" id="A0A1S3XKS9"/>
<keyword evidence="10" id="KW-1185">Reference proteome</keyword>
<keyword evidence="7 9" id="KW-0904">Protein phosphatase</keyword>
<dbReference type="PROSITE" id="PS51746">
    <property type="entry name" value="PPM_2"/>
    <property type="match status" value="1"/>
</dbReference>
<evidence type="ECO:0000256" key="1">
    <source>
        <dbReference type="ARBA" id="ARBA00001936"/>
    </source>
</evidence>
<reference evidence="11" key="2">
    <citation type="submission" date="2025-08" db="UniProtKB">
        <authorList>
            <consortium name="RefSeq"/>
        </authorList>
    </citation>
    <scope>IDENTIFICATION</scope>
    <source>
        <tissue evidence="11">Leaf</tissue>
    </source>
</reference>
<dbReference type="Proteomes" id="UP000790787">
    <property type="component" value="Chromosome 6"/>
</dbReference>
<keyword evidence="8" id="KW-0464">Manganese</keyword>
<evidence type="ECO:0000313" key="11">
    <source>
        <dbReference type="RefSeq" id="XP_016440523.2"/>
    </source>
</evidence>
<dbReference type="SMART" id="SM00332">
    <property type="entry name" value="PP2Cc"/>
    <property type="match status" value="1"/>
</dbReference>
<dbReference type="SMR" id="A0A1S3XKS9"/>
<dbReference type="PANTHER" id="PTHR47992">
    <property type="entry name" value="PROTEIN PHOSPHATASE"/>
    <property type="match status" value="1"/>
</dbReference>
<dbReference type="RefSeq" id="XP_016440523.1">
    <property type="nucleotide sequence ID" value="XM_016585037.1"/>
</dbReference>
<evidence type="ECO:0000256" key="4">
    <source>
        <dbReference type="ARBA" id="ARBA00022723"/>
    </source>
</evidence>
<reference evidence="10" key="1">
    <citation type="journal article" date="2014" name="Nat. Commun.">
        <title>The tobacco genome sequence and its comparison with those of tomato and potato.</title>
        <authorList>
            <person name="Sierro N."/>
            <person name="Battey J.N."/>
            <person name="Ouadi S."/>
            <person name="Bakaher N."/>
            <person name="Bovet L."/>
            <person name="Willig A."/>
            <person name="Goepfert S."/>
            <person name="Peitsch M.C."/>
            <person name="Ivanov N.V."/>
        </authorList>
    </citation>
    <scope>NUCLEOTIDE SEQUENCE [LARGE SCALE GENOMIC DNA]</scope>
</reference>
<dbReference type="PaxDb" id="4097-A0A1S3XKS9"/>
<keyword evidence="4" id="KW-0479">Metal-binding</keyword>
<evidence type="ECO:0000256" key="9">
    <source>
        <dbReference type="RuleBase" id="RU003465"/>
    </source>
</evidence>
<dbReference type="FunFam" id="3.60.40.10:FF:000291">
    <property type="entry name" value="Protein phosphatase 2C 50"/>
    <property type="match status" value="1"/>
</dbReference>
<dbReference type="GO" id="GO:1902531">
    <property type="term" value="P:regulation of intracellular signal transduction"/>
    <property type="evidence" value="ECO:0000318"/>
    <property type="project" value="GO_Central"/>
</dbReference>
<evidence type="ECO:0000256" key="3">
    <source>
        <dbReference type="ARBA" id="ARBA00013081"/>
    </source>
</evidence>
<comment type="similarity">
    <text evidence="9">Belongs to the PP2C family.</text>
</comment>
<dbReference type="PROSITE" id="PS01032">
    <property type="entry name" value="PPM_1"/>
    <property type="match status" value="1"/>
</dbReference>
<evidence type="ECO:0000256" key="2">
    <source>
        <dbReference type="ARBA" id="ARBA00001946"/>
    </source>
</evidence>
<dbReference type="STRING" id="4097.A0A1S3XKS9"/>
<dbReference type="InterPro" id="IPR015655">
    <property type="entry name" value="PP2C"/>
</dbReference>
<evidence type="ECO:0000256" key="6">
    <source>
        <dbReference type="ARBA" id="ARBA00022842"/>
    </source>
</evidence>
<dbReference type="SUPFAM" id="SSF81606">
    <property type="entry name" value="PP2C-like"/>
    <property type="match status" value="1"/>
</dbReference>
<keyword evidence="6" id="KW-0460">Magnesium</keyword>
<comment type="cofactor">
    <cofactor evidence="1">
        <name>Mn(2+)</name>
        <dbReference type="ChEBI" id="CHEBI:29035"/>
    </cofactor>
</comment>
<dbReference type="EC" id="3.1.3.16" evidence="3"/>
<evidence type="ECO:0000256" key="7">
    <source>
        <dbReference type="ARBA" id="ARBA00022912"/>
    </source>
</evidence>
<dbReference type="GeneID" id="107766286"/>
<dbReference type="GO" id="GO:0046872">
    <property type="term" value="F:metal ion binding"/>
    <property type="evidence" value="ECO:0007669"/>
    <property type="project" value="UniProtKB-KW"/>
</dbReference>
<evidence type="ECO:0000256" key="5">
    <source>
        <dbReference type="ARBA" id="ARBA00022801"/>
    </source>
</evidence>
<protein>
    <recommendedName>
        <fullName evidence="3">protein-serine/threonine phosphatase</fullName>
        <ecNumber evidence="3">3.1.3.16</ecNumber>
    </recommendedName>
</protein>
<evidence type="ECO:0000256" key="8">
    <source>
        <dbReference type="ARBA" id="ARBA00023211"/>
    </source>
</evidence>
<dbReference type="Gene3D" id="3.60.40.10">
    <property type="entry name" value="PPM-type phosphatase domain"/>
    <property type="match status" value="1"/>
</dbReference>
<evidence type="ECO:0000313" key="10">
    <source>
        <dbReference type="Proteomes" id="UP000790787"/>
    </source>
</evidence>
<proteinExistence type="inferred from homology"/>
<sequence>MPFNVSRGYTTGMFSDEDSEKCPKHRRRRIRMRRLLQAKLLASGGCSSSKAFGQGKGVRVGVGLVEMESSAAASQTATGAGPMVGAISVSGRQRVMEDAVSIRPNLCSPEINSRRPVDFFAIYDGHGGRHVNHTVASLCSKRMHIILEEELMRVRNNADISGSSNSRGERRRPSEGQRTEEAWKRVLRSCFLRMDEMASCTCPECGTVGYQCGCPPDTLGLTGSTAVVAILTDETIIVANCGDSRAVLSHGGSPIPLSYDHKPDRQEERARIEACGGQVVFTDGARVEGILAISRAIGDNYLKPYVTSEPEITFTKREAEDECLILASDGLWDVLSSEMACAVARECLREEDHSFSPWVEGVGEGAMFSSRSASAAALLTRLALGRNSCDNISVIVVDLKRSNHTGL</sequence>
<dbReference type="OrthoDB" id="10264738at2759"/>
<accession>A0A1S3XKS9</accession>
<keyword evidence="5 9" id="KW-0378">Hydrolase</keyword>
<comment type="cofactor">
    <cofactor evidence="2">
        <name>Mg(2+)</name>
        <dbReference type="ChEBI" id="CHEBI:18420"/>
    </cofactor>
</comment>